<dbReference type="PRINTS" id="PR00105">
    <property type="entry name" value="C5METTRFRASE"/>
</dbReference>
<evidence type="ECO:0000256" key="3">
    <source>
        <dbReference type="ARBA" id="ARBA00022679"/>
    </source>
</evidence>
<evidence type="ECO:0000256" key="4">
    <source>
        <dbReference type="ARBA" id="ARBA00022691"/>
    </source>
</evidence>
<dbReference type="Proteomes" id="UP001595979">
    <property type="component" value="Unassembled WGS sequence"/>
</dbReference>
<dbReference type="SUPFAM" id="SSF53335">
    <property type="entry name" value="S-adenosyl-L-methionine-dependent methyltransferases"/>
    <property type="match status" value="1"/>
</dbReference>
<proteinExistence type="inferred from homology"/>
<comment type="similarity">
    <text evidence="6 7">Belongs to the class I-like SAM-binding methyltransferase superfamily. C5-methyltransferase family.</text>
</comment>
<dbReference type="InterPro" id="IPR029063">
    <property type="entry name" value="SAM-dependent_MTases_sf"/>
</dbReference>
<accession>A0ABW1DG58</accession>
<comment type="caution">
    <text evidence="8">The sequence shown here is derived from an EMBL/GenBank/DDBJ whole genome shotgun (WGS) entry which is preliminary data.</text>
</comment>
<organism evidence="8 9">
    <name type="scientific">Deinococcus petrolearius</name>
    <dbReference type="NCBI Taxonomy" id="1751295"/>
    <lineage>
        <taxon>Bacteria</taxon>
        <taxon>Thermotogati</taxon>
        <taxon>Deinococcota</taxon>
        <taxon>Deinococci</taxon>
        <taxon>Deinococcales</taxon>
        <taxon>Deinococcaceae</taxon>
        <taxon>Deinococcus</taxon>
    </lineage>
</organism>
<dbReference type="Gene3D" id="3.40.50.150">
    <property type="entry name" value="Vaccinia Virus protein VP39"/>
    <property type="match status" value="1"/>
</dbReference>
<evidence type="ECO:0000256" key="6">
    <source>
        <dbReference type="PROSITE-ProRule" id="PRU01016"/>
    </source>
</evidence>
<keyword evidence="9" id="KW-1185">Reference proteome</keyword>
<name>A0ABW1DG58_9DEIO</name>
<dbReference type="GO" id="GO:0032259">
    <property type="term" value="P:methylation"/>
    <property type="evidence" value="ECO:0007669"/>
    <property type="project" value="UniProtKB-KW"/>
</dbReference>
<dbReference type="EMBL" id="JBHSOH010000001">
    <property type="protein sequence ID" value="MFC5846688.1"/>
    <property type="molecule type" value="Genomic_DNA"/>
</dbReference>
<dbReference type="InterPro" id="IPR001525">
    <property type="entry name" value="C5_MeTfrase"/>
</dbReference>
<dbReference type="Pfam" id="PF00145">
    <property type="entry name" value="DNA_methylase"/>
    <property type="match status" value="1"/>
</dbReference>
<gene>
    <name evidence="8" type="ORF">ACFPQ6_00055</name>
</gene>
<reference evidence="9" key="1">
    <citation type="journal article" date="2019" name="Int. J. Syst. Evol. Microbiol.">
        <title>The Global Catalogue of Microorganisms (GCM) 10K type strain sequencing project: providing services to taxonomists for standard genome sequencing and annotation.</title>
        <authorList>
            <consortium name="The Broad Institute Genomics Platform"/>
            <consortium name="The Broad Institute Genome Sequencing Center for Infectious Disease"/>
            <person name="Wu L."/>
            <person name="Ma J."/>
        </authorList>
    </citation>
    <scope>NUCLEOTIDE SEQUENCE [LARGE SCALE GENOMIC DNA]</scope>
    <source>
        <strain evidence="9">CGMCC 1.15053</strain>
    </source>
</reference>
<dbReference type="PROSITE" id="PS51679">
    <property type="entry name" value="SAM_MT_C5"/>
    <property type="match status" value="1"/>
</dbReference>
<dbReference type="PANTHER" id="PTHR10629:SF52">
    <property type="entry name" value="DNA (CYTOSINE-5)-METHYLTRANSFERASE 1"/>
    <property type="match status" value="1"/>
</dbReference>
<evidence type="ECO:0000256" key="2">
    <source>
        <dbReference type="ARBA" id="ARBA00022603"/>
    </source>
</evidence>
<evidence type="ECO:0000256" key="1">
    <source>
        <dbReference type="ARBA" id="ARBA00011975"/>
    </source>
</evidence>
<dbReference type="EC" id="2.1.1.37" evidence="1"/>
<dbReference type="InterPro" id="IPR050390">
    <property type="entry name" value="C5-Methyltransferase"/>
</dbReference>
<evidence type="ECO:0000256" key="5">
    <source>
        <dbReference type="ARBA" id="ARBA00022747"/>
    </source>
</evidence>
<dbReference type="RefSeq" id="WP_380044923.1">
    <property type="nucleotide sequence ID" value="NZ_JBHSOH010000001.1"/>
</dbReference>
<evidence type="ECO:0000313" key="8">
    <source>
        <dbReference type="EMBL" id="MFC5846688.1"/>
    </source>
</evidence>
<protein>
    <recommendedName>
        <fullName evidence="1">DNA (cytosine-5-)-methyltransferase</fullName>
        <ecNumber evidence="1">2.1.1.37</ecNumber>
    </recommendedName>
</protein>
<dbReference type="PANTHER" id="PTHR10629">
    <property type="entry name" value="CYTOSINE-SPECIFIC METHYLTRANSFERASE"/>
    <property type="match status" value="1"/>
</dbReference>
<sequence>MKVGSLFSGIGGLELGLEMGYGPMDTRWQVEYEEHARLILDQHWPDAEKYQDVRHVGSRNLTPVDLVCGGFPCQPHSKSGKRQSSADERDLWPEFARIIRELGPRWVVAENVAELLSSTDPAFSRDHAGGFFGRVLRDLAALGFDAEWHCYPAASVGAQHERQRVFIVAWNVAHTAGTGRHEQLTAALSADLGHTSRSRDALARFPSWAGGGWEQPCPHTSGFGRHVRGMADGIPLRLDRIARLGNGVVPQQAAVLGRAIRAAETHWRLWGVMPEQIVTPGHFRGTA</sequence>
<evidence type="ECO:0000256" key="7">
    <source>
        <dbReference type="RuleBase" id="RU000416"/>
    </source>
</evidence>
<keyword evidence="2 6" id="KW-0489">Methyltransferase</keyword>
<evidence type="ECO:0000313" key="9">
    <source>
        <dbReference type="Proteomes" id="UP001595979"/>
    </source>
</evidence>
<keyword evidence="4 6" id="KW-0949">S-adenosyl-L-methionine</keyword>
<dbReference type="GO" id="GO:0003886">
    <property type="term" value="F:DNA (cytosine-5-)-methyltransferase activity"/>
    <property type="evidence" value="ECO:0007669"/>
    <property type="project" value="UniProtKB-EC"/>
</dbReference>
<keyword evidence="5" id="KW-0680">Restriction system</keyword>
<dbReference type="NCBIfam" id="TIGR00675">
    <property type="entry name" value="dcm"/>
    <property type="match status" value="1"/>
</dbReference>
<keyword evidence="3 6" id="KW-0808">Transferase</keyword>
<feature type="active site" evidence="6">
    <location>
        <position position="73"/>
    </location>
</feature>